<name>A0A1E7FBZ3_9STRA</name>
<proteinExistence type="inferred from homology"/>
<keyword evidence="3" id="KW-1185">Reference proteome</keyword>
<sequence length="125" mass="13563">MISSLGARAFTTVVTRSMPGQRMLNAAATNNINTARFMSSSAPDTSVVETCTQKIGDALETTDVKVTGAYDDPNGSHISIEVVSPLFEGKRAMQRQQLVYKAIWEELKGPVHAVDSMICKTPDEE</sequence>
<evidence type="ECO:0000256" key="1">
    <source>
        <dbReference type="RuleBase" id="RU003860"/>
    </source>
</evidence>
<evidence type="ECO:0000313" key="2">
    <source>
        <dbReference type="EMBL" id="OEU15575.1"/>
    </source>
</evidence>
<dbReference type="KEGG" id="fcy:FRACYDRAFT_218358"/>
<dbReference type="Proteomes" id="UP000095751">
    <property type="component" value="Unassembled WGS sequence"/>
</dbReference>
<evidence type="ECO:0000313" key="3">
    <source>
        <dbReference type="Proteomes" id="UP000095751"/>
    </source>
</evidence>
<dbReference type="InterPro" id="IPR036065">
    <property type="entry name" value="BolA-like_sf"/>
</dbReference>
<dbReference type="InParanoid" id="A0A1E7FBZ3"/>
<dbReference type="GO" id="GO:0016226">
    <property type="term" value="P:iron-sulfur cluster assembly"/>
    <property type="evidence" value="ECO:0007669"/>
    <property type="project" value="TreeGrafter"/>
</dbReference>
<accession>A0A1E7FBZ3</accession>
<dbReference type="PANTHER" id="PTHR46230">
    <property type="match status" value="1"/>
</dbReference>
<dbReference type="PANTHER" id="PTHR46230:SF4">
    <property type="entry name" value="PROTEIN BOLA4, CHLOROPLASTIC_MITOCHONDRIAL"/>
    <property type="match status" value="1"/>
</dbReference>
<dbReference type="SUPFAM" id="SSF82657">
    <property type="entry name" value="BolA-like"/>
    <property type="match status" value="1"/>
</dbReference>
<dbReference type="InterPro" id="IPR002634">
    <property type="entry name" value="BolA"/>
</dbReference>
<organism evidence="2 3">
    <name type="scientific">Fragilariopsis cylindrus CCMP1102</name>
    <dbReference type="NCBI Taxonomy" id="635003"/>
    <lineage>
        <taxon>Eukaryota</taxon>
        <taxon>Sar</taxon>
        <taxon>Stramenopiles</taxon>
        <taxon>Ochrophyta</taxon>
        <taxon>Bacillariophyta</taxon>
        <taxon>Bacillariophyceae</taxon>
        <taxon>Bacillariophycidae</taxon>
        <taxon>Bacillariales</taxon>
        <taxon>Bacillariaceae</taxon>
        <taxon>Fragilariopsis</taxon>
    </lineage>
</organism>
<dbReference type="OrthoDB" id="4983at2759"/>
<gene>
    <name evidence="2" type="ORF">FRACYDRAFT_218358</name>
</gene>
<dbReference type="AlphaFoldDB" id="A0A1E7FBZ3"/>
<dbReference type="Gene3D" id="3.30.300.90">
    <property type="entry name" value="BolA-like"/>
    <property type="match status" value="1"/>
</dbReference>
<reference evidence="2 3" key="1">
    <citation type="submission" date="2016-09" db="EMBL/GenBank/DDBJ databases">
        <title>Extensive genetic diversity and differential bi-allelic expression allows diatom success in the polar Southern Ocean.</title>
        <authorList>
            <consortium name="DOE Joint Genome Institute"/>
            <person name="Mock T."/>
            <person name="Otillar R.P."/>
            <person name="Strauss J."/>
            <person name="Dupont C."/>
            <person name="Frickenhaus S."/>
            <person name="Maumus F."/>
            <person name="Mcmullan M."/>
            <person name="Sanges R."/>
            <person name="Schmutz J."/>
            <person name="Toseland A."/>
            <person name="Valas R."/>
            <person name="Veluchamy A."/>
            <person name="Ward B.J."/>
            <person name="Allen A."/>
            <person name="Barry K."/>
            <person name="Falciatore A."/>
            <person name="Ferrante M."/>
            <person name="Fortunato A.E."/>
            <person name="Gloeckner G."/>
            <person name="Gruber A."/>
            <person name="Hipkin R."/>
            <person name="Janech M."/>
            <person name="Kroth P."/>
            <person name="Leese F."/>
            <person name="Lindquist E."/>
            <person name="Lyon B.R."/>
            <person name="Martin J."/>
            <person name="Mayer C."/>
            <person name="Parker M."/>
            <person name="Quesneville H."/>
            <person name="Raymond J."/>
            <person name="Uhlig C."/>
            <person name="Valentin K.U."/>
            <person name="Worden A.Z."/>
            <person name="Armbrust E.V."/>
            <person name="Bowler C."/>
            <person name="Green B."/>
            <person name="Moulton V."/>
            <person name="Van Oosterhout C."/>
            <person name="Grigoriev I."/>
        </authorList>
    </citation>
    <scope>NUCLEOTIDE SEQUENCE [LARGE SCALE GENOMIC DNA]</scope>
    <source>
        <strain evidence="2 3">CCMP1102</strain>
    </source>
</reference>
<dbReference type="EMBL" id="KV784359">
    <property type="protein sequence ID" value="OEU15575.1"/>
    <property type="molecule type" value="Genomic_DNA"/>
</dbReference>
<dbReference type="Pfam" id="PF01722">
    <property type="entry name" value="BolA"/>
    <property type="match status" value="1"/>
</dbReference>
<protein>
    <submittedName>
        <fullName evidence="2">Bola-like protein</fullName>
    </submittedName>
</protein>
<comment type="similarity">
    <text evidence="1">Belongs to the BolA/IbaG family.</text>
</comment>